<sequence length="216" mass="23095">MAAPRDGAWAAGREGAKLRYGLDPRQTVEMYALQGATGRPLLMLFDDGRGEGRRTARRLARRGFVIALADLRTMRGPEALVIADAALATAWVADRASGFGGDPARLGVLGLGDSADVALMLALDRRYMAALGRPELIRAAGALERPSATRRDLTATRPEAYVRADAAPLWLGGRDQAATLLTSRIEAVGGRVQSLVEPRQARLTEAAIAFFSRELA</sequence>
<proteinExistence type="predicted"/>
<dbReference type="EMBL" id="CP062006">
    <property type="protein sequence ID" value="QTC87870.1"/>
    <property type="molecule type" value="Genomic_DNA"/>
</dbReference>
<reference evidence="1 2" key="1">
    <citation type="submission" date="2020-09" db="EMBL/GenBank/DDBJ databases">
        <title>Brevundimonas sp. LVF1 isolated from an oligotrophic pond in Goettingen, Germany.</title>
        <authorList>
            <person name="Friedrich I."/>
            <person name="Klassen A."/>
            <person name="Neubauer H."/>
            <person name="Schneider D."/>
            <person name="Hertel R."/>
            <person name="Daniel R."/>
        </authorList>
    </citation>
    <scope>NUCLEOTIDE SEQUENCE [LARGE SCALE GENOMIC DNA]</scope>
    <source>
        <strain evidence="1 2">LVF1</strain>
    </source>
</reference>
<protein>
    <recommendedName>
        <fullName evidence="3">Alpha/beta hydrolase</fullName>
    </recommendedName>
</protein>
<dbReference type="RefSeq" id="WP_207824617.1">
    <property type="nucleotide sequence ID" value="NZ_CP062006.1"/>
</dbReference>
<dbReference type="SUPFAM" id="SSF53474">
    <property type="entry name" value="alpha/beta-Hydrolases"/>
    <property type="match status" value="1"/>
</dbReference>
<evidence type="ECO:0008006" key="3">
    <source>
        <dbReference type="Google" id="ProtNLM"/>
    </source>
</evidence>
<dbReference type="Gene3D" id="3.40.50.1820">
    <property type="entry name" value="alpha/beta hydrolase"/>
    <property type="match status" value="1"/>
</dbReference>
<gene>
    <name evidence="1" type="ORF">IFE19_00170</name>
</gene>
<name>A0ABX7SNG1_9CAUL</name>
<evidence type="ECO:0000313" key="2">
    <source>
        <dbReference type="Proteomes" id="UP000663942"/>
    </source>
</evidence>
<keyword evidence="2" id="KW-1185">Reference proteome</keyword>
<dbReference type="Proteomes" id="UP000663942">
    <property type="component" value="Chromosome"/>
</dbReference>
<dbReference type="InterPro" id="IPR029058">
    <property type="entry name" value="AB_hydrolase_fold"/>
</dbReference>
<evidence type="ECO:0000313" key="1">
    <source>
        <dbReference type="EMBL" id="QTC87870.1"/>
    </source>
</evidence>
<organism evidence="1 2">
    <name type="scientific">Brevundimonas pondensis</name>
    <dbReference type="NCBI Taxonomy" id="2774189"/>
    <lineage>
        <taxon>Bacteria</taxon>
        <taxon>Pseudomonadati</taxon>
        <taxon>Pseudomonadota</taxon>
        <taxon>Alphaproteobacteria</taxon>
        <taxon>Caulobacterales</taxon>
        <taxon>Caulobacteraceae</taxon>
        <taxon>Brevundimonas</taxon>
    </lineage>
</organism>
<accession>A0ABX7SNG1</accession>